<dbReference type="Gene3D" id="3.30.565.10">
    <property type="entry name" value="Histidine kinase-like ATPase, C-terminal domain"/>
    <property type="match status" value="1"/>
</dbReference>
<evidence type="ECO:0000256" key="9">
    <source>
        <dbReference type="SAM" id="Phobius"/>
    </source>
</evidence>
<dbReference type="InterPro" id="IPR003594">
    <property type="entry name" value="HATPase_dom"/>
</dbReference>
<keyword evidence="7" id="KW-0067">ATP-binding</keyword>
<dbReference type="PANTHER" id="PTHR43065">
    <property type="entry name" value="SENSOR HISTIDINE KINASE"/>
    <property type="match status" value="1"/>
</dbReference>
<evidence type="ECO:0000256" key="4">
    <source>
        <dbReference type="ARBA" id="ARBA00022679"/>
    </source>
</evidence>
<comment type="caution">
    <text evidence="11">The sequence shown here is derived from an EMBL/GenBank/DDBJ whole genome shotgun (WGS) entry which is preliminary data.</text>
</comment>
<dbReference type="GO" id="GO:0000155">
    <property type="term" value="F:phosphorelay sensor kinase activity"/>
    <property type="evidence" value="ECO:0007669"/>
    <property type="project" value="InterPro"/>
</dbReference>
<dbReference type="SUPFAM" id="SSF55874">
    <property type="entry name" value="ATPase domain of HSP90 chaperone/DNA topoisomerase II/histidine kinase"/>
    <property type="match status" value="1"/>
</dbReference>
<dbReference type="InterPro" id="IPR003661">
    <property type="entry name" value="HisK_dim/P_dom"/>
</dbReference>
<evidence type="ECO:0000256" key="6">
    <source>
        <dbReference type="ARBA" id="ARBA00022777"/>
    </source>
</evidence>
<accession>G2DCW9</accession>
<reference evidence="11" key="1">
    <citation type="journal article" date="2011" name="ISME J.">
        <title>The endosymbionts of the deep-sea tubeworms Riftia pachyptila and Tevnia jerichonana share an identical physiology as revealed by proteogenomic analyses.</title>
        <authorList>
            <person name="Gardebrecht A."/>
            <person name="Markert S."/>
            <person name="Felbeck H."/>
            <person name="Thuermer A."/>
            <person name="Albrecht D."/>
            <person name="Wollherr A."/>
            <person name="Kabisch J."/>
            <person name="Lehmann R."/>
            <person name="Daniel R."/>
            <person name="Liesegang H."/>
            <person name="Hecker M."/>
            <person name="Sievert S.M."/>
            <person name="Schweder T."/>
        </authorList>
    </citation>
    <scope>NUCLEOTIDE SEQUENCE [LARGE SCALE GENOMIC DNA]</scope>
</reference>
<feature type="transmembrane region" description="Helical" evidence="9">
    <location>
        <begin position="41"/>
        <end position="60"/>
    </location>
</feature>
<evidence type="ECO:0000259" key="10">
    <source>
        <dbReference type="PROSITE" id="PS50109"/>
    </source>
</evidence>
<proteinExistence type="predicted"/>
<evidence type="ECO:0000256" key="2">
    <source>
        <dbReference type="ARBA" id="ARBA00012438"/>
    </source>
</evidence>
<dbReference type="AlphaFoldDB" id="G2DCW9"/>
<dbReference type="InterPro" id="IPR036890">
    <property type="entry name" value="HATPase_C_sf"/>
</dbReference>
<comment type="catalytic activity">
    <reaction evidence="1">
        <text>ATP + protein L-histidine = ADP + protein N-phospho-L-histidine.</text>
        <dbReference type="EC" id="2.7.13.3"/>
    </reaction>
</comment>
<dbReference type="PRINTS" id="PR00344">
    <property type="entry name" value="BCTRLSENSOR"/>
</dbReference>
<keyword evidence="6 11" id="KW-0418">Kinase</keyword>
<keyword evidence="4" id="KW-0808">Transferase</keyword>
<keyword evidence="3" id="KW-0597">Phosphoprotein</keyword>
<evidence type="ECO:0000256" key="3">
    <source>
        <dbReference type="ARBA" id="ARBA00022553"/>
    </source>
</evidence>
<name>G2DCW9_9GAMM</name>
<keyword evidence="12" id="KW-1185">Reference proteome</keyword>
<dbReference type="Pfam" id="PF02518">
    <property type="entry name" value="HATPase_c"/>
    <property type="match status" value="1"/>
</dbReference>
<keyword evidence="9" id="KW-0472">Membrane</keyword>
<dbReference type="CDD" id="cd00082">
    <property type="entry name" value="HisKA"/>
    <property type="match status" value="1"/>
</dbReference>
<dbReference type="InterPro" id="IPR005467">
    <property type="entry name" value="His_kinase_dom"/>
</dbReference>
<dbReference type="InterPro" id="IPR036097">
    <property type="entry name" value="HisK_dim/P_sf"/>
</dbReference>
<dbReference type="Proteomes" id="UP000004491">
    <property type="component" value="Unassembled WGS sequence"/>
</dbReference>
<dbReference type="SUPFAM" id="SSF47384">
    <property type="entry name" value="Homodimeric domain of signal transducing histidine kinase"/>
    <property type="match status" value="1"/>
</dbReference>
<sequence>MIETSVQLDCRKSLKVRQEEKMADAKEEKCRPGMRWRSATVSWLGFLALATVVVVVGLLGNRHIVVFIEEQFIEHASEHSREVGKGLLDLLRTPLVAGAAPAEALVQFRPAIEQARRLGVTAFVYDTQQHALVAHTNQTTEGQGGSLARHYRRIDGPDALLPEDGEAEYRAETTDGRPLLIRQWQVKGTPFLLGVEYDLKPLIANLDRLHWHVDATLLATEVGIVLFGFLAMRRLGRAYESHLEGEVRARTRELEETQAEMVQQASLATIGQTAAMLTHEMRNPLAALKLGLSGMIREELSGRSRRRLDIALREVDRLDALLAETLDYVRPVEFVGQPESMDTIVDRACEVLEPLLAEQGLILSRSSSPDSPVLQMDGQKMQQVVLNLLKNAAEASEPGGEIGIKLYREDDSLVLDIRNGGEPIRDDIRERVFDLFFTTKPTGTGLGLGFVRRVVVEHGGTVSLTTGSGSDTLARIMLPIKVRKSNHLYLSGPAATD</sequence>
<dbReference type="Pfam" id="PF00512">
    <property type="entry name" value="HisKA"/>
    <property type="match status" value="1"/>
</dbReference>
<dbReference type="EMBL" id="AFOC01000033">
    <property type="protein sequence ID" value="EGV51555.1"/>
    <property type="molecule type" value="Genomic_DNA"/>
</dbReference>
<keyword evidence="9" id="KW-0812">Transmembrane</keyword>
<evidence type="ECO:0000313" key="12">
    <source>
        <dbReference type="Proteomes" id="UP000004491"/>
    </source>
</evidence>
<dbReference type="Gene3D" id="1.10.287.130">
    <property type="match status" value="1"/>
</dbReference>
<dbReference type="InterPro" id="IPR004358">
    <property type="entry name" value="Sig_transdc_His_kin-like_C"/>
</dbReference>
<keyword evidence="8" id="KW-0902">Two-component regulatory system</keyword>
<keyword evidence="9" id="KW-1133">Transmembrane helix</keyword>
<evidence type="ECO:0000256" key="5">
    <source>
        <dbReference type="ARBA" id="ARBA00022741"/>
    </source>
</evidence>
<protein>
    <recommendedName>
        <fullName evidence="2">histidine kinase</fullName>
        <ecNumber evidence="2">2.7.13.3</ecNumber>
    </recommendedName>
</protein>
<dbReference type="PANTHER" id="PTHR43065:SF10">
    <property type="entry name" value="PEROXIDE STRESS-ACTIVATED HISTIDINE KINASE MAK3"/>
    <property type="match status" value="1"/>
</dbReference>
<feature type="domain" description="Histidine kinase" evidence="10">
    <location>
        <begin position="276"/>
        <end position="482"/>
    </location>
</feature>
<organism evidence="11 12">
    <name type="scientific">endosymbiont of Riftia pachyptila</name>
    <name type="common">vent Ph05</name>
    <dbReference type="NCBI Taxonomy" id="1048808"/>
    <lineage>
        <taxon>Bacteria</taxon>
        <taxon>Pseudomonadati</taxon>
        <taxon>Pseudomonadota</taxon>
        <taxon>Gammaproteobacteria</taxon>
        <taxon>sulfur-oxidizing symbionts</taxon>
    </lineage>
</organism>
<dbReference type="PROSITE" id="PS50109">
    <property type="entry name" value="HIS_KIN"/>
    <property type="match status" value="1"/>
</dbReference>
<evidence type="ECO:0000256" key="8">
    <source>
        <dbReference type="ARBA" id="ARBA00023012"/>
    </source>
</evidence>
<keyword evidence="5" id="KW-0547">Nucleotide-binding</keyword>
<dbReference type="EC" id="2.7.13.3" evidence="2"/>
<dbReference type="SMART" id="SM00388">
    <property type="entry name" value="HisKA"/>
    <property type="match status" value="1"/>
</dbReference>
<evidence type="ECO:0000313" key="11">
    <source>
        <dbReference type="EMBL" id="EGV51555.1"/>
    </source>
</evidence>
<evidence type="ECO:0000256" key="7">
    <source>
        <dbReference type="ARBA" id="ARBA00022840"/>
    </source>
</evidence>
<gene>
    <name evidence="11" type="ORF">Rifp1Sym_bf00280</name>
</gene>
<dbReference type="GO" id="GO:0005524">
    <property type="term" value="F:ATP binding"/>
    <property type="evidence" value="ECO:0007669"/>
    <property type="project" value="UniProtKB-KW"/>
</dbReference>
<evidence type="ECO:0000256" key="1">
    <source>
        <dbReference type="ARBA" id="ARBA00000085"/>
    </source>
</evidence>
<dbReference type="SMART" id="SM00387">
    <property type="entry name" value="HATPase_c"/>
    <property type="match status" value="1"/>
</dbReference>